<proteinExistence type="predicted"/>
<name>A0ABP6MMP0_9ACTN</name>
<protein>
    <submittedName>
        <fullName evidence="4">CRTAC1 family protein</fullName>
    </submittedName>
</protein>
<dbReference type="InterPro" id="IPR013517">
    <property type="entry name" value="FG-GAP"/>
</dbReference>
<evidence type="ECO:0000313" key="5">
    <source>
        <dbReference type="Proteomes" id="UP001500320"/>
    </source>
</evidence>
<organism evidence="4 5">
    <name type="scientific">Planomonospora alba</name>
    <dbReference type="NCBI Taxonomy" id="161354"/>
    <lineage>
        <taxon>Bacteria</taxon>
        <taxon>Bacillati</taxon>
        <taxon>Actinomycetota</taxon>
        <taxon>Actinomycetes</taxon>
        <taxon>Streptosporangiales</taxon>
        <taxon>Streptosporangiaceae</taxon>
        <taxon>Planomonospora</taxon>
    </lineage>
</organism>
<feature type="domain" description="ASPIC/UnbV" evidence="3">
    <location>
        <begin position="554"/>
        <end position="606"/>
    </location>
</feature>
<keyword evidence="5" id="KW-1185">Reference proteome</keyword>
<dbReference type="SUPFAM" id="SSF69318">
    <property type="entry name" value="Integrin alpha N-terminal domain"/>
    <property type="match status" value="1"/>
</dbReference>
<evidence type="ECO:0000313" key="4">
    <source>
        <dbReference type="EMBL" id="GAA3119787.1"/>
    </source>
</evidence>
<dbReference type="Proteomes" id="UP001500320">
    <property type="component" value="Unassembled WGS sequence"/>
</dbReference>
<dbReference type="Gene3D" id="2.130.10.130">
    <property type="entry name" value="Integrin alpha, N-terminal"/>
    <property type="match status" value="2"/>
</dbReference>
<dbReference type="InterPro" id="IPR028994">
    <property type="entry name" value="Integrin_alpha_N"/>
</dbReference>
<evidence type="ECO:0000256" key="2">
    <source>
        <dbReference type="SAM" id="SignalP"/>
    </source>
</evidence>
<dbReference type="EMBL" id="BAAAUT010000005">
    <property type="protein sequence ID" value="GAA3119787.1"/>
    <property type="molecule type" value="Genomic_DNA"/>
</dbReference>
<reference evidence="5" key="1">
    <citation type="journal article" date="2019" name="Int. J. Syst. Evol. Microbiol.">
        <title>The Global Catalogue of Microorganisms (GCM) 10K type strain sequencing project: providing services to taxonomists for standard genome sequencing and annotation.</title>
        <authorList>
            <consortium name="The Broad Institute Genomics Platform"/>
            <consortium name="The Broad Institute Genome Sequencing Center for Infectious Disease"/>
            <person name="Wu L."/>
            <person name="Ma J."/>
        </authorList>
    </citation>
    <scope>NUCLEOTIDE SEQUENCE [LARGE SCALE GENOMIC DNA]</scope>
    <source>
        <strain evidence="5">JCM 9373</strain>
    </source>
</reference>
<evidence type="ECO:0000256" key="1">
    <source>
        <dbReference type="ARBA" id="ARBA00022729"/>
    </source>
</evidence>
<dbReference type="InterPro" id="IPR027039">
    <property type="entry name" value="Crtac1"/>
</dbReference>
<feature type="signal peptide" evidence="2">
    <location>
        <begin position="1"/>
        <end position="24"/>
    </location>
</feature>
<gene>
    <name evidence="4" type="ORF">GCM10010466_08300</name>
</gene>
<dbReference type="Pfam" id="PF07593">
    <property type="entry name" value="UnbV_ASPIC"/>
    <property type="match status" value="1"/>
</dbReference>
<sequence length="638" mass="69013">MRSRIKTRLTQFCAALLVIGGWQVARLPEASPATVASLAKDFSFEKLPLNEAATTRDIRTVAPAYEKINHWISSLGAAVALADFDANGRADDVCLVDPRDESVTLRPAPTTGDRFAPVALEPSGLPYDSTMAPMGCVPSDYNEDGRTDALVYYWGRSPVLFLRNAQPVASSSFTRQELIQPFEVWNTNAISLADFDGDGHTDIALGNYFPDGARVLDPEADQPELQMQDSMSAGYNAGRNRVLLFREAQGGTVPQARFTEATGALSPEMANGWTLAMGAQDLDGDGLPELYVANDFGPDRLLRNVSTPGKPRFQVMEGVRHFTTPKSKVLGRDSFKGMGVAFPDLNLDDVPDMVVSNITEDYALHESNFAWVSTRRKVLGEDGTAFYDDRSEPLGISRSGWGWDLKTGDFAGDGRVQILQATGFIKGTSNRWAELQELAMTNDELLKNPDMWPRFGPGDDLSGDDPDRFFVQAPDGRFHDIAARLGVDNAGPTRGIALADIDHDGRLDYAVANQWRQSFLHHNNRSTRHPFLGIRLMRPAAACGETTGTSVTPAIGATAHVGSGAAGTRTAQVYPAAGHAGVSSPELLFALDGRATAANVTVTWRDACGTRHNAGLSLTPGWHTVLLTSDGSAQEITR</sequence>
<comment type="caution">
    <text evidence="4">The sequence shown here is derived from an EMBL/GenBank/DDBJ whole genome shotgun (WGS) entry which is preliminary data.</text>
</comment>
<feature type="chain" id="PRO_5046925831" evidence="2">
    <location>
        <begin position="25"/>
        <end position="638"/>
    </location>
</feature>
<dbReference type="RefSeq" id="WP_344856044.1">
    <property type="nucleotide sequence ID" value="NZ_BAAAUT010000005.1"/>
</dbReference>
<accession>A0ABP6MMP0</accession>
<dbReference type="InterPro" id="IPR011519">
    <property type="entry name" value="UnbV_ASPIC"/>
</dbReference>
<evidence type="ECO:0000259" key="3">
    <source>
        <dbReference type="Pfam" id="PF07593"/>
    </source>
</evidence>
<dbReference type="PANTHER" id="PTHR16026">
    <property type="entry name" value="CARTILAGE ACIDIC PROTEIN 1"/>
    <property type="match status" value="1"/>
</dbReference>
<dbReference type="PANTHER" id="PTHR16026:SF0">
    <property type="entry name" value="CARTILAGE ACIDIC PROTEIN 1"/>
    <property type="match status" value="1"/>
</dbReference>
<dbReference type="Pfam" id="PF13517">
    <property type="entry name" value="FG-GAP_3"/>
    <property type="match status" value="2"/>
</dbReference>
<keyword evidence="1 2" id="KW-0732">Signal</keyword>